<sequence>MYYEDVISELTVADKEIVLTRIRDRIEKLKKDRQEQSTKKKYGLQQQFDDLNDAFMDIDVIFEAYGIE</sequence>
<evidence type="ECO:0000313" key="2">
    <source>
        <dbReference type="EMBL" id="MFD2692861.1"/>
    </source>
</evidence>
<keyword evidence="1" id="KW-0175">Coiled coil</keyword>
<organism evidence="2 3">
    <name type="scientific">Sporolactobacillus shoreicorticis</name>
    <dbReference type="NCBI Taxonomy" id="1923877"/>
    <lineage>
        <taxon>Bacteria</taxon>
        <taxon>Bacillati</taxon>
        <taxon>Bacillota</taxon>
        <taxon>Bacilli</taxon>
        <taxon>Bacillales</taxon>
        <taxon>Sporolactobacillaceae</taxon>
        <taxon>Sporolactobacillus</taxon>
    </lineage>
</organism>
<dbReference type="EMBL" id="JBHUMQ010000011">
    <property type="protein sequence ID" value="MFD2692861.1"/>
    <property type="molecule type" value="Genomic_DNA"/>
</dbReference>
<name>A0ABW5RZI8_9BACL</name>
<keyword evidence="3" id="KW-1185">Reference proteome</keyword>
<dbReference type="Proteomes" id="UP001597399">
    <property type="component" value="Unassembled WGS sequence"/>
</dbReference>
<reference evidence="3" key="1">
    <citation type="journal article" date="2019" name="Int. J. Syst. Evol. Microbiol.">
        <title>The Global Catalogue of Microorganisms (GCM) 10K type strain sequencing project: providing services to taxonomists for standard genome sequencing and annotation.</title>
        <authorList>
            <consortium name="The Broad Institute Genomics Platform"/>
            <consortium name="The Broad Institute Genome Sequencing Center for Infectious Disease"/>
            <person name="Wu L."/>
            <person name="Ma J."/>
        </authorList>
    </citation>
    <scope>NUCLEOTIDE SEQUENCE [LARGE SCALE GENOMIC DNA]</scope>
    <source>
        <strain evidence="3">TISTR 2466</strain>
    </source>
</reference>
<proteinExistence type="predicted"/>
<comment type="caution">
    <text evidence="2">The sequence shown here is derived from an EMBL/GenBank/DDBJ whole genome shotgun (WGS) entry which is preliminary data.</text>
</comment>
<protein>
    <submittedName>
        <fullName evidence="2">Uncharacterized protein</fullName>
    </submittedName>
</protein>
<evidence type="ECO:0000256" key="1">
    <source>
        <dbReference type="SAM" id="Coils"/>
    </source>
</evidence>
<gene>
    <name evidence="2" type="ORF">ACFSUE_04340</name>
</gene>
<dbReference type="RefSeq" id="WP_253065103.1">
    <property type="nucleotide sequence ID" value="NZ_JAMXWM010000036.1"/>
</dbReference>
<evidence type="ECO:0000313" key="3">
    <source>
        <dbReference type="Proteomes" id="UP001597399"/>
    </source>
</evidence>
<feature type="coiled-coil region" evidence="1">
    <location>
        <begin position="12"/>
        <end position="39"/>
    </location>
</feature>
<accession>A0ABW5RZI8</accession>